<dbReference type="UniPathway" id="UPA00632"/>
<comment type="catalytic activity">
    <reaction evidence="5">
        <text>UDP-N-acetyl-alpha-D-mannosamine + N-acetyl-alpha-D-glucosaminyl-di-trans,octa-cis-undecaprenyl diphosphate = N-acetyl-beta-D-mannosaminyl-(1-&gt;4)-N-acetyl-alpha-D-glucosaminyl di-trans,octa-cis-undecaprenyl diphosphate + UDP + H(+)</text>
        <dbReference type="Rhea" id="RHEA:16053"/>
        <dbReference type="ChEBI" id="CHEBI:15378"/>
        <dbReference type="ChEBI" id="CHEBI:58223"/>
        <dbReference type="ChEBI" id="CHEBI:62959"/>
        <dbReference type="ChEBI" id="CHEBI:68623"/>
        <dbReference type="ChEBI" id="CHEBI:132210"/>
        <dbReference type="EC" id="2.4.1.187"/>
    </reaction>
</comment>
<dbReference type="InterPro" id="IPR004629">
    <property type="entry name" value="WecG_TagA_CpsF"/>
</dbReference>
<dbReference type="NCBIfam" id="TIGR00696">
    <property type="entry name" value="wecG_tagA_cpsF"/>
    <property type="match status" value="1"/>
</dbReference>
<evidence type="ECO:0000256" key="2">
    <source>
        <dbReference type="ARBA" id="ARBA00022679"/>
    </source>
</evidence>
<dbReference type="PANTHER" id="PTHR34136:SF1">
    <property type="entry name" value="UDP-N-ACETYL-D-MANNOSAMINURONIC ACID TRANSFERASE"/>
    <property type="match status" value="1"/>
</dbReference>
<dbReference type="Proteomes" id="UP001385848">
    <property type="component" value="Unassembled WGS sequence"/>
</dbReference>
<dbReference type="GO" id="GO:0071555">
    <property type="term" value="P:cell wall organization"/>
    <property type="evidence" value="ECO:0007669"/>
    <property type="project" value="UniProtKB-KW"/>
</dbReference>
<evidence type="ECO:0000256" key="4">
    <source>
        <dbReference type="ARBA" id="ARBA00023316"/>
    </source>
</evidence>
<dbReference type="InterPro" id="IPR034714">
    <property type="entry name" value="TagA_TarA"/>
</dbReference>
<comment type="function">
    <text evidence="5">Catalyzes the conversion of GlcNAc-PP-undecaprenol into ManNAc-GlcNAc-PP-undecaprenol, the first committed lipid intermediate in the de novo synthesis of teichoic acid.</text>
</comment>
<dbReference type="EC" id="2.4.1.187" evidence="5"/>
<reference evidence="6 8" key="1">
    <citation type="submission" date="2019-09" db="EMBL/GenBank/DDBJ databases">
        <title>Draft genome sequence assemblies of isolates from the urinary tract.</title>
        <authorList>
            <person name="Mores C.R."/>
            <person name="Putonti C."/>
            <person name="Wolfe A.J."/>
        </authorList>
    </citation>
    <scope>NUCLEOTIDE SEQUENCE [LARGE SCALE GENOMIC DNA]</scope>
    <source>
        <strain evidence="6 8">UMB246</strain>
    </source>
</reference>
<keyword evidence="4 5" id="KW-0961">Cell wall biogenesis/degradation</keyword>
<evidence type="ECO:0000313" key="6">
    <source>
        <dbReference type="EMBL" id="KAA9322330.1"/>
    </source>
</evidence>
<name>A0A5N1IG13_LACJE</name>
<dbReference type="EMBL" id="VYWW01000020">
    <property type="protein sequence ID" value="KAA9322330.1"/>
    <property type="molecule type" value="Genomic_DNA"/>
</dbReference>
<protein>
    <recommendedName>
        <fullName evidence="5">N-acetylglucosaminyldiphosphoundecaprenol N-acetyl-beta-D-mannosaminyltransferase</fullName>
        <ecNumber evidence="5">2.4.1.187</ecNumber>
    </recommendedName>
    <alternativeName>
        <fullName evidence="5">N-acetylmannosaminyltransferase</fullName>
    </alternativeName>
    <alternativeName>
        <fullName evidence="5">UDP-N-acetylmannosamine transferase</fullName>
    </alternativeName>
    <alternativeName>
        <fullName evidence="5">UDP-N-acetylmannosamine:N-acetylglucosaminyl pyrophosphorylundecaprenol N-acetylmannosaminyltransferase</fullName>
    </alternativeName>
</protein>
<reference evidence="7 9" key="2">
    <citation type="submission" date="2024-04" db="EMBL/GenBank/DDBJ databases">
        <title>Three lactobacilli isolated from voided urine samples from females with type 2 diabetes.</title>
        <authorList>
            <person name="Kula A."/>
            <person name="Stegman N."/>
            <person name="Putonti C."/>
        </authorList>
    </citation>
    <scope>NUCLEOTIDE SEQUENCE [LARGE SCALE GENOMIC DNA]</scope>
    <source>
        <strain evidence="7 9">1855</strain>
    </source>
</reference>
<evidence type="ECO:0000313" key="7">
    <source>
        <dbReference type="EMBL" id="MEL0565617.1"/>
    </source>
</evidence>
<dbReference type="AlphaFoldDB" id="A0A5N1IG13"/>
<organism evidence="6 8">
    <name type="scientific">Lactobacillus jensenii</name>
    <dbReference type="NCBI Taxonomy" id="109790"/>
    <lineage>
        <taxon>Bacteria</taxon>
        <taxon>Bacillati</taxon>
        <taxon>Bacillota</taxon>
        <taxon>Bacilli</taxon>
        <taxon>Lactobacillales</taxon>
        <taxon>Lactobacillaceae</taxon>
        <taxon>Lactobacillus</taxon>
    </lineage>
</organism>
<keyword evidence="9" id="KW-1185">Reference proteome</keyword>
<keyword evidence="3 5" id="KW-0777">Teichoic acid biosynthesis</keyword>
<accession>A0A5N1IG13</accession>
<dbReference type="KEGG" id="lje:BUE77_07295"/>
<dbReference type="EMBL" id="JBBVUL010000013">
    <property type="protein sequence ID" value="MEL0565617.1"/>
    <property type="molecule type" value="Genomic_DNA"/>
</dbReference>
<evidence type="ECO:0000256" key="3">
    <source>
        <dbReference type="ARBA" id="ARBA00022944"/>
    </source>
</evidence>
<dbReference type="RefSeq" id="WP_006588127.1">
    <property type="nucleotide sequence ID" value="NZ_CATOUV010000001.1"/>
</dbReference>
<comment type="pathway">
    <text evidence="5">Cell wall biogenesis; teichoic acid biosynthesis.</text>
</comment>
<dbReference type="CDD" id="cd06533">
    <property type="entry name" value="Glyco_transf_WecG_TagA"/>
    <property type="match status" value="1"/>
</dbReference>
<dbReference type="GO" id="GO:0019350">
    <property type="term" value="P:teichoic acid biosynthetic process"/>
    <property type="evidence" value="ECO:0007669"/>
    <property type="project" value="UniProtKB-UniRule"/>
</dbReference>
<comment type="similarity">
    <text evidence="5">Belongs to the glycosyltransferase 26 family. TagA/TarA subfamily.</text>
</comment>
<comment type="caution">
    <text evidence="6">The sequence shown here is derived from an EMBL/GenBank/DDBJ whole genome shotgun (WGS) entry which is preliminary data.</text>
</comment>
<dbReference type="OrthoDB" id="9771846at2"/>
<evidence type="ECO:0000313" key="8">
    <source>
        <dbReference type="Proteomes" id="UP000327236"/>
    </source>
</evidence>
<keyword evidence="2 5" id="KW-0808">Transferase</keyword>
<dbReference type="HAMAP" id="MF_02070">
    <property type="entry name" value="TagA_TarA"/>
    <property type="match status" value="1"/>
</dbReference>
<dbReference type="GO" id="GO:0047244">
    <property type="term" value="F:N-acetylglucosaminyldiphosphoundecaprenol N-acetyl-beta-D-mannosaminyltransferase activity"/>
    <property type="evidence" value="ECO:0007669"/>
    <property type="project" value="UniProtKB-UniRule"/>
</dbReference>
<dbReference type="GeneID" id="31743521"/>
<dbReference type="Pfam" id="PF03808">
    <property type="entry name" value="Glyco_tran_WecG"/>
    <property type="match status" value="1"/>
</dbReference>
<evidence type="ECO:0000256" key="5">
    <source>
        <dbReference type="HAMAP-Rule" id="MF_02070"/>
    </source>
</evidence>
<evidence type="ECO:0000313" key="9">
    <source>
        <dbReference type="Proteomes" id="UP001385848"/>
    </source>
</evidence>
<evidence type="ECO:0000256" key="1">
    <source>
        <dbReference type="ARBA" id="ARBA00022676"/>
    </source>
</evidence>
<keyword evidence="1 5" id="KW-0328">Glycosyltransferase</keyword>
<dbReference type="PANTHER" id="PTHR34136">
    <property type="match status" value="1"/>
</dbReference>
<proteinExistence type="inferred from homology"/>
<gene>
    <name evidence="7" type="ORF">AAC431_06810</name>
    <name evidence="6" type="ORF">F6H94_05295</name>
</gene>
<sequence length="244" mass="28148">MPEKVDILGVKFNNYSLKGYKNEISRRLDNKKSTFIVTANPEIVMAANENPIFMKLINQDADFVTADGIGIIKAANILNKPISERVTGYDLFTWLLDVANQRKKRVYFIGAKEEVISDLGKRIQSEYPNIEVAGLRNGYFKDKLDIIARDITKTKPDMIFAALGYPKQEQLLDILRKKELPAVMMGVGGSFDVFSGHAKRAPKVWQDLHIEWVYRFLKEPSRFKRFLALPRFIEEVYRSKRGRR</sequence>
<dbReference type="Proteomes" id="UP000327236">
    <property type="component" value="Unassembled WGS sequence"/>
</dbReference>